<dbReference type="PANTHER" id="PTHR47504:SF5">
    <property type="entry name" value="RIGHT ORIGIN-BINDING PROTEIN"/>
    <property type="match status" value="1"/>
</dbReference>
<accession>A0A0N8NSQ6</accession>
<name>A0A0N8NSQ6_9CLOT</name>
<evidence type="ECO:0000256" key="2">
    <source>
        <dbReference type="ARBA" id="ARBA00023125"/>
    </source>
</evidence>
<dbReference type="Proteomes" id="UP000050326">
    <property type="component" value="Unassembled WGS sequence"/>
</dbReference>
<protein>
    <submittedName>
        <fullName evidence="5">Transposon Tn10 TetD protein</fullName>
    </submittedName>
</protein>
<evidence type="ECO:0000313" key="5">
    <source>
        <dbReference type="EMBL" id="KPU42696.1"/>
    </source>
</evidence>
<dbReference type="InterPro" id="IPR050959">
    <property type="entry name" value="MarA-like"/>
</dbReference>
<dbReference type="Gene3D" id="3.90.1200.10">
    <property type="match status" value="1"/>
</dbReference>
<dbReference type="PATRIC" id="fig|36849.3.peg.3967"/>
<dbReference type="Pfam" id="PF12833">
    <property type="entry name" value="HTH_18"/>
    <property type="match status" value="1"/>
</dbReference>
<dbReference type="AlphaFoldDB" id="A0A0N8NSQ6"/>
<keyword evidence="1" id="KW-0805">Transcription regulation</keyword>
<dbReference type="GO" id="GO:0043565">
    <property type="term" value="F:sequence-specific DNA binding"/>
    <property type="evidence" value="ECO:0007669"/>
    <property type="project" value="InterPro"/>
</dbReference>
<gene>
    <name evidence="5" type="primary">tetD_3</name>
    <name evidence="5" type="ORF">OXPF_37500</name>
</gene>
<dbReference type="OrthoDB" id="48950at2"/>
<reference evidence="5 6" key="1">
    <citation type="submission" date="2015-09" db="EMBL/GenBank/DDBJ databases">
        <title>Genome sequence of Oxobacter pfennigii DSM 3222.</title>
        <authorList>
            <person name="Poehlein A."/>
            <person name="Bengelsdorf F.R."/>
            <person name="Schiel-Bengelsdorf B."/>
            <person name="Duerre P."/>
            <person name="Daniel R."/>
        </authorList>
    </citation>
    <scope>NUCLEOTIDE SEQUENCE [LARGE SCALE GENOMIC DNA]</scope>
    <source>
        <strain evidence="5 6">DSM 3222</strain>
    </source>
</reference>
<organism evidence="5 6">
    <name type="scientific">Oxobacter pfennigii</name>
    <dbReference type="NCBI Taxonomy" id="36849"/>
    <lineage>
        <taxon>Bacteria</taxon>
        <taxon>Bacillati</taxon>
        <taxon>Bacillota</taxon>
        <taxon>Clostridia</taxon>
        <taxon>Eubacteriales</taxon>
        <taxon>Clostridiaceae</taxon>
        <taxon>Oxobacter</taxon>
    </lineage>
</organism>
<dbReference type="InterPro" id="IPR002575">
    <property type="entry name" value="Aminoglycoside_PTrfase"/>
</dbReference>
<dbReference type="SUPFAM" id="SSF46689">
    <property type="entry name" value="Homeodomain-like"/>
    <property type="match status" value="2"/>
</dbReference>
<dbReference type="Pfam" id="PF01636">
    <property type="entry name" value="APH"/>
    <property type="match status" value="1"/>
</dbReference>
<proteinExistence type="predicted"/>
<dbReference type="SUPFAM" id="SSF56112">
    <property type="entry name" value="Protein kinase-like (PK-like)"/>
    <property type="match status" value="1"/>
</dbReference>
<dbReference type="RefSeq" id="WP_083480044.1">
    <property type="nucleotide sequence ID" value="NZ_LKET01000056.1"/>
</dbReference>
<dbReference type="InterPro" id="IPR018060">
    <property type="entry name" value="HTH_AraC"/>
</dbReference>
<comment type="caution">
    <text evidence="5">The sequence shown here is derived from an EMBL/GenBank/DDBJ whole genome shotgun (WGS) entry which is preliminary data.</text>
</comment>
<sequence>MQIPEIIKTSLEYIENNLKTDITAEELARMANYSTFHYCRLFSSVMDSSVLGYILKCRLDHALSEIAYGKKAIDIVLEYGFDNYAGFYKAFIKVYGCSPKKYLSIYHHHKPIKPEVANMYTERELRKILESWDIEKTLPIRGMHIMDGAKISSNTWTVGGDFILKTGNREKLMKNLKVTKALLRQDLASSLPVSTKAGSEYMDGKEIFILTHVLKGSPLPKSDRYGENRADFGEKYGRSIARLHKALKEAQKEVLPDEVDLYKSVTDWALPNVRQQNIQWDIGLDEKFFKDYVDTFGRLYAKLPKQLIHRDPNPGNILFDEGEVSRFIDFDLSEINIRLWDACYCATGILSESSDEMYEKWLDILSGILHGYNNECKLTLEEKQAVFYVITSIQMICVAYFEGREEYKQLAKTNRKVLMHIVNNKAQIDQIF</sequence>
<dbReference type="Gene3D" id="1.10.10.60">
    <property type="entry name" value="Homeodomain-like"/>
    <property type="match status" value="2"/>
</dbReference>
<dbReference type="SMART" id="SM00342">
    <property type="entry name" value="HTH_ARAC"/>
    <property type="match status" value="1"/>
</dbReference>
<dbReference type="GO" id="GO:0003700">
    <property type="term" value="F:DNA-binding transcription factor activity"/>
    <property type="evidence" value="ECO:0007669"/>
    <property type="project" value="InterPro"/>
</dbReference>
<keyword evidence="2" id="KW-0238">DNA-binding</keyword>
<dbReference type="InterPro" id="IPR009057">
    <property type="entry name" value="Homeodomain-like_sf"/>
</dbReference>
<evidence type="ECO:0000256" key="1">
    <source>
        <dbReference type="ARBA" id="ARBA00023015"/>
    </source>
</evidence>
<evidence type="ECO:0000256" key="3">
    <source>
        <dbReference type="ARBA" id="ARBA00023163"/>
    </source>
</evidence>
<dbReference type="STRING" id="36849.OXPF_37500"/>
<keyword evidence="6" id="KW-1185">Reference proteome</keyword>
<evidence type="ECO:0000259" key="4">
    <source>
        <dbReference type="PROSITE" id="PS01124"/>
    </source>
</evidence>
<dbReference type="PANTHER" id="PTHR47504">
    <property type="entry name" value="RIGHT ORIGIN-BINDING PROTEIN"/>
    <property type="match status" value="1"/>
</dbReference>
<dbReference type="InterPro" id="IPR011009">
    <property type="entry name" value="Kinase-like_dom_sf"/>
</dbReference>
<keyword evidence="3" id="KW-0804">Transcription</keyword>
<evidence type="ECO:0000313" key="6">
    <source>
        <dbReference type="Proteomes" id="UP000050326"/>
    </source>
</evidence>
<dbReference type="PROSITE" id="PS01124">
    <property type="entry name" value="HTH_ARAC_FAMILY_2"/>
    <property type="match status" value="1"/>
</dbReference>
<feature type="domain" description="HTH araC/xylS-type" evidence="4">
    <location>
        <begin position="8"/>
        <end position="105"/>
    </location>
</feature>
<dbReference type="EMBL" id="LKET01000056">
    <property type="protein sequence ID" value="KPU42696.1"/>
    <property type="molecule type" value="Genomic_DNA"/>
</dbReference>